<dbReference type="GO" id="GO:0003677">
    <property type="term" value="F:DNA binding"/>
    <property type="evidence" value="ECO:0007669"/>
    <property type="project" value="UniProtKB-KW"/>
</dbReference>
<dbReference type="RefSeq" id="WP_133476508.1">
    <property type="nucleotide sequence ID" value="NZ_JBETVU010000013.1"/>
</dbReference>
<reference evidence="2" key="1">
    <citation type="submission" date="2024-06" db="EMBL/GenBank/DDBJ databases">
        <title>Vaginal Lactobacillus fatty acid response mechanisms reveal a metabolite-targeted strategy for bacterial vaginosis treatment.</title>
        <authorList>
            <person name="Zhu M."/>
            <person name="Blainey P.C."/>
            <person name="Bloom S.M."/>
            <person name="Kwon D.S."/>
        </authorList>
    </citation>
    <scope>NUCLEOTIDE SEQUENCE</scope>
    <source>
        <strain evidence="2">194_F1_1</strain>
    </source>
</reference>
<organism evidence="2 3">
    <name type="scientific">Lactobacillus crispatus</name>
    <dbReference type="NCBI Taxonomy" id="47770"/>
    <lineage>
        <taxon>Bacteria</taxon>
        <taxon>Bacillati</taxon>
        <taxon>Bacillota</taxon>
        <taxon>Bacilli</taxon>
        <taxon>Lactobacillales</taxon>
        <taxon>Lactobacillaceae</taxon>
        <taxon>Lactobacillus</taxon>
    </lineage>
</organism>
<name>A0ABV2BCU8_9LACO</name>
<dbReference type="InterPro" id="IPR010896">
    <property type="entry name" value="NUMOD1"/>
</dbReference>
<dbReference type="EMBL" id="JBETVU010000013">
    <property type="protein sequence ID" value="MES5150937.1"/>
    <property type="molecule type" value="Genomic_DNA"/>
</dbReference>
<evidence type="ECO:0000259" key="1">
    <source>
        <dbReference type="Pfam" id="PF07453"/>
    </source>
</evidence>
<keyword evidence="3" id="KW-1185">Reference proteome</keyword>
<dbReference type="Pfam" id="PF07453">
    <property type="entry name" value="NUMOD1"/>
    <property type="match status" value="1"/>
</dbReference>
<feature type="domain" description="Nuclease-associated modular DNA-binding 1" evidence="1">
    <location>
        <begin position="59"/>
        <end position="75"/>
    </location>
</feature>
<protein>
    <submittedName>
        <fullName evidence="2">NUMOD1 domain-containing DNA-binding protein</fullName>
    </submittedName>
</protein>
<keyword evidence="2" id="KW-0238">DNA-binding</keyword>
<dbReference type="Proteomes" id="UP001434419">
    <property type="component" value="Unassembled WGS sequence"/>
</dbReference>
<evidence type="ECO:0000313" key="2">
    <source>
        <dbReference type="EMBL" id="MES5150937.1"/>
    </source>
</evidence>
<gene>
    <name evidence="2" type="ORF">ABVC42_13965</name>
</gene>
<accession>A0ABV2BCU8</accession>
<comment type="caution">
    <text evidence="2">The sequence shown here is derived from an EMBL/GenBank/DDBJ whole genome shotgun (WGS) entry which is preliminary data.</text>
</comment>
<proteinExistence type="predicted"/>
<evidence type="ECO:0000313" key="3">
    <source>
        <dbReference type="Proteomes" id="UP001434419"/>
    </source>
</evidence>
<sequence>MKTVSINHQIYNLTDFAKQFDLSYITVRRYYQKGFRNRMLLDVCRKSSISGFVINGKFFRSKNEAAKKLGIKKSTFYRAARNGTLSKVIEKHKNKESSTLVFDMAE</sequence>